<feature type="binding site" evidence="9 11">
    <location>
        <position position="186"/>
    </location>
    <ligand>
        <name>FMN</name>
        <dbReference type="ChEBI" id="CHEBI:58210"/>
    </ligand>
</feature>
<keyword evidence="15" id="KW-1185">Reference proteome</keyword>
<feature type="binding site" evidence="9 10">
    <location>
        <position position="132"/>
    </location>
    <ligand>
        <name>substrate</name>
    </ligand>
</feature>
<comment type="cofactor">
    <cofactor evidence="9 11">
        <name>FMN</name>
        <dbReference type="ChEBI" id="CHEBI:58210"/>
    </cofactor>
    <text evidence="9 11">Binds 1 FMN per subunit.</text>
</comment>
<dbReference type="NCBIfam" id="NF004231">
    <property type="entry name" value="PRK05679.1"/>
    <property type="match status" value="1"/>
</dbReference>
<comment type="caution">
    <text evidence="14">The sequence shown here is derived from an EMBL/GenBank/DDBJ whole genome shotgun (WGS) entry which is preliminary data.</text>
</comment>
<keyword evidence="8 9" id="KW-0664">Pyridoxine biosynthesis</keyword>
<dbReference type="Gene3D" id="2.30.110.10">
    <property type="entry name" value="Electron Transport, Fmn-binding Protein, Chain A"/>
    <property type="match status" value="1"/>
</dbReference>
<evidence type="ECO:0000256" key="9">
    <source>
        <dbReference type="HAMAP-Rule" id="MF_01629"/>
    </source>
</evidence>
<dbReference type="PIRSF" id="PIRSF000190">
    <property type="entry name" value="Pyd_amn-ph_oxd"/>
    <property type="match status" value="1"/>
</dbReference>
<feature type="binding site" evidence="9 10">
    <location>
        <position position="67"/>
    </location>
    <ligand>
        <name>substrate</name>
    </ligand>
</feature>
<protein>
    <recommendedName>
        <fullName evidence="9">Pyridoxine/pyridoxamine 5'-phosphate oxidase</fullName>
        <ecNumber evidence="9">1.4.3.5</ecNumber>
    </recommendedName>
    <alternativeName>
        <fullName evidence="9">PNP/PMP oxidase</fullName>
        <shortName evidence="9">PNPOx</shortName>
    </alternativeName>
    <alternativeName>
        <fullName evidence="9">Pyridoxal 5'-phosphate synthase</fullName>
    </alternativeName>
</protein>
<evidence type="ECO:0000256" key="7">
    <source>
        <dbReference type="ARBA" id="ARBA00023002"/>
    </source>
</evidence>
<feature type="binding site" evidence="9 11">
    <location>
        <begin position="141"/>
        <end position="142"/>
    </location>
    <ligand>
        <name>FMN</name>
        <dbReference type="ChEBI" id="CHEBI:58210"/>
    </ligand>
</feature>
<dbReference type="HAMAP" id="MF_01629">
    <property type="entry name" value="PdxH"/>
    <property type="match status" value="1"/>
</dbReference>
<dbReference type="PANTHER" id="PTHR10851:SF0">
    <property type="entry name" value="PYRIDOXINE-5'-PHOSPHATE OXIDASE"/>
    <property type="match status" value="1"/>
</dbReference>
<comment type="pathway">
    <text evidence="1 9">Cofactor metabolism; pyridoxal 5'-phosphate salvage; pyridoxal 5'-phosphate from pyridoxamine 5'-phosphate: step 1/1.</text>
</comment>
<keyword evidence="6 9" id="KW-0288">FMN</keyword>
<keyword evidence="5 9" id="KW-0285">Flavoprotein</keyword>
<feature type="binding site" evidence="9 11">
    <location>
        <position position="106"/>
    </location>
    <ligand>
        <name>FMN</name>
        <dbReference type="ChEBI" id="CHEBI:58210"/>
    </ligand>
</feature>
<dbReference type="Pfam" id="PF10590">
    <property type="entry name" value="PNP_phzG_C"/>
    <property type="match status" value="1"/>
</dbReference>
<dbReference type="InterPro" id="IPR000659">
    <property type="entry name" value="Pyridox_Oxase"/>
</dbReference>
<evidence type="ECO:0000256" key="10">
    <source>
        <dbReference type="PIRSR" id="PIRSR000190-1"/>
    </source>
</evidence>
<organism evidence="14 15">
    <name type="scientific">Limnofasciculus baicalensis BBK-W-15</name>
    <dbReference type="NCBI Taxonomy" id="2699891"/>
    <lineage>
        <taxon>Bacteria</taxon>
        <taxon>Bacillati</taxon>
        <taxon>Cyanobacteriota</taxon>
        <taxon>Cyanophyceae</taxon>
        <taxon>Coleofasciculales</taxon>
        <taxon>Coleofasciculaceae</taxon>
        <taxon>Limnofasciculus</taxon>
        <taxon>Limnofasciculus baicalensis</taxon>
    </lineage>
</organism>
<evidence type="ECO:0000259" key="13">
    <source>
        <dbReference type="Pfam" id="PF10590"/>
    </source>
</evidence>
<comment type="function">
    <text evidence="9">Catalyzes the oxidation of either pyridoxine 5'-phosphate (PNP) or pyridoxamine 5'-phosphate (PMP) into pyridoxal 5'-phosphate (PLP).</text>
</comment>
<comment type="similarity">
    <text evidence="3 9">Belongs to the pyridoxamine 5'-phosphate oxidase family.</text>
</comment>
<dbReference type="NCBIfam" id="TIGR00558">
    <property type="entry name" value="pdxH"/>
    <property type="match status" value="1"/>
</dbReference>
<dbReference type="Proteomes" id="UP001204953">
    <property type="component" value="Unassembled WGS sequence"/>
</dbReference>
<keyword evidence="7 9" id="KW-0560">Oxidoreductase</keyword>
<feature type="binding site" evidence="9 11">
    <location>
        <position position="196"/>
    </location>
    <ligand>
        <name>FMN</name>
        <dbReference type="ChEBI" id="CHEBI:58210"/>
    </ligand>
</feature>
<evidence type="ECO:0000313" key="15">
    <source>
        <dbReference type="Proteomes" id="UP001204953"/>
    </source>
</evidence>
<dbReference type="PROSITE" id="PS01064">
    <property type="entry name" value="PYRIDOX_OXIDASE"/>
    <property type="match status" value="1"/>
</dbReference>
<dbReference type="PANTHER" id="PTHR10851">
    <property type="entry name" value="PYRIDOXINE-5-PHOSPHATE OXIDASE"/>
    <property type="match status" value="1"/>
</dbReference>
<sequence length="214" mass="24986">MEKKIADLRKDYTLHGLSETDALPNPFTQFKIWFDQALSAQLSEPNAMSIATASLDGKPSVRMVLLKDYDERGFAFFTNYNSQKGQQLRENPWGAVAFWWAELERQVRIEGQVEQVSPEESDSYFQNRPRASQLGAWTSAQSEVINNREVLEQRLAKFQQEYENKEVPRPPHWGGFRVIPTIIEFWQGRPNRLHDRLIYKKQDNGSWIIQRLSP</sequence>
<comment type="caution">
    <text evidence="9">Lacks conserved residue(s) required for the propagation of feature annotation.</text>
</comment>
<dbReference type="InterPro" id="IPR011576">
    <property type="entry name" value="Pyridox_Oxase_N"/>
</dbReference>
<gene>
    <name evidence="9 14" type="primary">pdxH</name>
    <name evidence="14" type="ORF">NJ959_14305</name>
</gene>
<evidence type="ECO:0000256" key="4">
    <source>
        <dbReference type="ARBA" id="ARBA00011738"/>
    </source>
</evidence>
<proteinExistence type="inferred from homology"/>
<dbReference type="SUPFAM" id="SSF50475">
    <property type="entry name" value="FMN-binding split barrel"/>
    <property type="match status" value="1"/>
</dbReference>
<dbReference type="RefSeq" id="WP_254012403.1">
    <property type="nucleotide sequence ID" value="NZ_JAMZMM010000129.1"/>
</dbReference>
<comment type="catalytic activity">
    <reaction evidence="9">
        <text>pyridoxamine 5'-phosphate + O2 + H2O = pyridoxal 5'-phosphate + H2O2 + NH4(+)</text>
        <dbReference type="Rhea" id="RHEA:15817"/>
        <dbReference type="ChEBI" id="CHEBI:15377"/>
        <dbReference type="ChEBI" id="CHEBI:15379"/>
        <dbReference type="ChEBI" id="CHEBI:16240"/>
        <dbReference type="ChEBI" id="CHEBI:28938"/>
        <dbReference type="ChEBI" id="CHEBI:58451"/>
        <dbReference type="ChEBI" id="CHEBI:597326"/>
        <dbReference type="EC" id="1.4.3.5"/>
    </reaction>
</comment>
<dbReference type="GO" id="GO:0010181">
    <property type="term" value="F:FMN binding"/>
    <property type="evidence" value="ECO:0007669"/>
    <property type="project" value="UniProtKB-UniRule"/>
</dbReference>
<dbReference type="GO" id="GO:0004733">
    <property type="term" value="F:pyridoxamine phosphate oxidase activity"/>
    <property type="evidence" value="ECO:0007669"/>
    <property type="project" value="UniProtKB-UniRule"/>
</dbReference>
<evidence type="ECO:0000256" key="5">
    <source>
        <dbReference type="ARBA" id="ARBA00022630"/>
    </source>
</evidence>
<accession>A0AAE3GTH6</accession>
<evidence type="ECO:0000256" key="8">
    <source>
        <dbReference type="ARBA" id="ARBA00023096"/>
    </source>
</evidence>
<dbReference type="InterPro" id="IPR019740">
    <property type="entry name" value="Pyridox_Oxase_CS"/>
</dbReference>
<evidence type="ECO:0000259" key="12">
    <source>
        <dbReference type="Pfam" id="PF01243"/>
    </source>
</evidence>
<dbReference type="FunFam" id="2.30.110.10:FF:000005">
    <property type="entry name" value="NAD(P)H-hydrate epimerase"/>
    <property type="match status" value="1"/>
</dbReference>
<dbReference type="EMBL" id="JAMZMM010000129">
    <property type="protein sequence ID" value="MCP2729621.1"/>
    <property type="molecule type" value="Genomic_DNA"/>
</dbReference>
<comment type="subunit">
    <text evidence="4 9">Homodimer.</text>
</comment>
<feature type="domain" description="Pyridoxamine 5'-phosphate oxidase N-terminal" evidence="12">
    <location>
        <begin position="35"/>
        <end position="160"/>
    </location>
</feature>
<dbReference type="Pfam" id="PF01243">
    <property type="entry name" value="PNPOx_N"/>
    <property type="match status" value="1"/>
</dbReference>
<evidence type="ECO:0000313" key="14">
    <source>
        <dbReference type="EMBL" id="MCP2729621.1"/>
    </source>
</evidence>
<name>A0AAE3GTH6_9CYAN</name>
<feature type="binding site" evidence="9 10">
    <location>
        <position position="128"/>
    </location>
    <ligand>
        <name>substrate</name>
    </ligand>
</feature>
<evidence type="ECO:0000256" key="11">
    <source>
        <dbReference type="PIRSR" id="PIRSR000190-2"/>
    </source>
</evidence>
<feature type="binding site" evidence="10">
    <location>
        <begin position="9"/>
        <end position="12"/>
    </location>
    <ligand>
        <name>substrate</name>
    </ligand>
</feature>
<comment type="pathway">
    <text evidence="2 9">Cofactor metabolism; pyridoxal 5'-phosphate salvage; pyridoxal 5'-phosphate from pyridoxine 5'-phosphate: step 1/1.</text>
</comment>
<feature type="binding site" evidence="9 11">
    <location>
        <position position="84"/>
    </location>
    <ligand>
        <name>FMN</name>
        <dbReference type="ChEBI" id="CHEBI:58210"/>
    </ligand>
</feature>
<reference evidence="14" key="1">
    <citation type="submission" date="2022-06" db="EMBL/GenBank/DDBJ databases">
        <title>New cyanobacteria of genus Symplocastrum in benthos of Lake Baikal.</title>
        <authorList>
            <person name="Sorokovikova E."/>
            <person name="Tikhonova I."/>
            <person name="Krasnopeev A."/>
            <person name="Evseev P."/>
            <person name="Gladkikh A."/>
            <person name="Belykh O."/>
        </authorList>
    </citation>
    <scope>NUCLEOTIDE SEQUENCE</scope>
    <source>
        <strain evidence="14">BBK-W-15</strain>
    </source>
</reference>
<dbReference type="GO" id="GO:0008615">
    <property type="term" value="P:pyridoxine biosynthetic process"/>
    <property type="evidence" value="ECO:0007669"/>
    <property type="project" value="UniProtKB-UniRule"/>
</dbReference>
<evidence type="ECO:0000256" key="6">
    <source>
        <dbReference type="ARBA" id="ARBA00022643"/>
    </source>
</evidence>
<dbReference type="InterPro" id="IPR012349">
    <property type="entry name" value="Split_barrel_FMN-bd"/>
</dbReference>
<evidence type="ECO:0000256" key="2">
    <source>
        <dbReference type="ARBA" id="ARBA00005037"/>
    </source>
</evidence>
<feature type="binding site" evidence="9 10">
    <location>
        <position position="124"/>
    </location>
    <ligand>
        <name>substrate</name>
    </ligand>
</feature>
<feature type="domain" description="Pyridoxine 5'-phosphate oxidase dimerisation C-terminal" evidence="13">
    <location>
        <begin position="173"/>
        <end position="214"/>
    </location>
</feature>
<comment type="catalytic activity">
    <reaction evidence="9">
        <text>pyridoxine 5'-phosphate + O2 = pyridoxal 5'-phosphate + H2O2</text>
        <dbReference type="Rhea" id="RHEA:15149"/>
        <dbReference type="ChEBI" id="CHEBI:15379"/>
        <dbReference type="ChEBI" id="CHEBI:16240"/>
        <dbReference type="ChEBI" id="CHEBI:58589"/>
        <dbReference type="ChEBI" id="CHEBI:597326"/>
        <dbReference type="EC" id="1.4.3.5"/>
    </reaction>
</comment>
<feature type="binding site" evidence="9 10">
    <location>
        <begin position="192"/>
        <end position="194"/>
    </location>
    <ligand>
        <name>substrate</name>
    </ligand>
</feature>
<feature type="binding site" evidence="9 11">
    <location>
        <begin position="62"/>
        <end position="67"/>
    </location>
    <ligand>
        <name>FMN</name>
        <dbReference type="ChEBI" id="CHEBI:58210"/>
    </ligand>
</feature>
<dbReference type="AlphaFoldDB" id="A0AAE3GTH6"/>
<evidence type="ECO:0000256" key="3">
    <source>
        <dbReference type="ARBA" id="ARBA00007301"/>
    </source>
</evidence>
<feature type="binding site" evidence="9 11">
    <location>
        <begin position="77"/>
        <end position="78"/>
    </location>
    <ligand>
        <name>FMN</name>
        <dbReference type="ChEBI" id="CHEBI:58210"/>
    </ligand>
</feature>
<dbReference type="EC" id="1.4.3.5" evidence="9"/>
<dbReference type="InterPro" id="IPR019576">
    <property type="entry name" value="Pyridoxamine_oxidase_dimer_C"/>
</dbReference>
<evidence type="ECO:0000256" key="1">
    <source>
        <dbReference type="ARBA" id="ARBA00004738"/>
    </source>
</evidence>